<reference evidence="1" key="1">
    <citation type="submission" date="2014-12" db="EMBL/GenBank/DDBJ databases">
        <title>Insight into the proteome of Arion vulgaris.</title>
        <authorList>
            <person name="Aradska J."/>
            <person name="Bulat T."/>
            <person name="Smidak R."/>
            <person name="Sarate P."/>
            <person name="Gangsoo J."/>
            <person name="Sialana F."/>
            <person name="Bilban M."/>
            <person name="Lubec G."/>
        </authorList>
    </citation>
    <scope>NUCLEOTIDE SEQUENCE</scope>
    <source>
        <tissue evidence="1">Skin</tissue>
    </source>
</reference>
<feature type="non-terminal residue" evidence="1">
    <location>
        <position position="1"/>
    </location>
</feature>
<proteinExistence type="predicted"/>
<name>A0A0B6Y1M4_9EUPU</name>
<dbReference type="EMBL" id="HACG01003138">
    <property type="protein sequence ID" value="CEK50003.1"/>
    <property type="molecule type" value="Transcribed_RNA"/>
</dbReference>
<dbReference type="AlphaFoldDB" id="A0A0B6Y1M4"/>
<sequence>ERKEEEEDIFSLQGPESVYMSQQSAMASSQVKQCALLVSLKEVNGVKSCLLHPYASSTLNCYGLLFWLLYKTVDD</sequence>
<organism evidence="1">
    <name type="scientific">Arion vulgaris</name>
    <dbReference type="NCBI Taxonomy" id="1028688"/>
    <lineage>
        <taxon>Eukaryota</taxon>
        <taxon>Metazoa</taxon>
        <taxon>Spiralia</taxon>
        <taxon>Lophotrochozoa</taxon>
        <taxon>Mollusca</taxon>
        <taxon>Gastropoda</taxon>
        <taxon>Heterobranchia</taxon>
        <taxon>Euthyneura</taxon>
        <taxon>Panpulmonata</taxon>
        <taxon>Eupulmonata</taxon>
        <taxon>Stylommatophora</taxon>
        <taxon>Helicina</taxon>
        <taxon>Arionoidea</taxon>
        <taxon>Arionidae</taxon>
        <taxon>Arion</taxon>
    </lineage>
</organism>
<protein>
    <submittedName>
        <fullName evidence="1">Uncharacterized protein</fullName>
    </submittedName>
</protein>
<accession>A0A0B6Y1M4</accession>
<gene>
    <name evidence="1" type="primary">ORF9574</name>
</gene>
<evidence type="ECO:0000313" key="1">
    <source>
        <dbReference type="EMBL" id="CEK50003.1"/>
    </source>
</evidence>